<dbReference type="GO" id="GO:0008289">
    <property type="term" value="F:lipid binding"/>
    <property type="evidence" value="ECO:0007669"/>
    <property type="project" value="UniProtKB-KW"/>
</dbReference>
<dbReference type="EMBL" id="QEAO01000014">
    <property type="protein sequence ID" value="TPX34361.1"/>
    <property type="molecule type" value="Genomic_DNA"/>
</dbReference>
<accession>A0A507C4F3</accession>
<dbReference type="PROSITE" id="PS00737">
    <property type="entry name" value="THIOLASE_2"/>
    <property type="match status" value="1"/>
</dbReference>
<name>A0A507C4F3_9FUNG</name>
<organism evidence="9 10">
    <name type="scientific">Synchytrium microbalum</name>
    <dbReference type="NCBI Taxonomy" id="1806994"/>
    <lineage>
        <taxon>Eukaryota</taxon>
        <taxon>Fungi</taxon>
        <taxon>Fungi incertae sedis</taxon>
        <taxon>Chytridiomycota</taxon>
        <taxon>Chytridiomycota incertae sedis</taxon>
        <taxon>Chytridiomycetes</taxon>
        <taxon>Synchytriales</taxon>
        <taxon>Synchytriaceae</taxon>
        <taxon>Synchytrium</taxon>
    </lineage>
</organism>
<evidence type="ECO:0000256" key="2">
    <source>
        <dbReference type="ARBA" id="ARBA00022448"/>
    </source>
</evidence>
<feature type="domain" description="Thiolase N-terminal" evidence="7">
    <location>
        <begin position="13"/>
        <end position="239"/>
    </location>
</feature>
<dbReference type="CDD" id="cd00829">
    <property type="entry name" value="SCP-x_thiolase"/>
    <property type="match status" value="1"/>
</dbReference>
<dbReference type="GeneID" id="42004254"/>
<dbReference type="AlphaFoldDB" id="A0A507C4F3"/>
<sequence>MSIMSSARDPRKVYIIGVGMSAFEKPGRRKDFGYAEHTLEAATRALIDAGINYDEVETATVGYTAADSTAGQRCLYQLGLTQIPIINVINACSTGSTALFFARQAVATGAVECALALGFEQMKSGSLVGNYNDRTSSLGFAMPILNELQPMTNAPRNPQIFAAASTEYINNHPQFNNNHHLDMIAQKNHAHSTLNPYSQFKDLYTLEQVHDARTIYGPLTLLHCSPTSDGAGCVIVASEDFVKKHHLEPQAIEIMAQVMATDSIRSFAVAGSPKSAIGIAGGDMTKKAASEAYKLAKITPKDVDVCELHDCFSSNELITYDALGLCEPGHAGEWLASGAPYHPSFAPAGAKPARRTPVNLSGGLISKGHPLGATGLAQCTELTWQLRGWAGKRQVENVKIALQHNVGLGGAVVVGVYRKAFPNASTAGWTDPRVRHGFNPAVEHRPITMAEVNTVKSKGGSLLDAAKGFGAANVPANL</sequence>
<reference evidence="9 10" key="1">
    <citation type="journal article" date="2019" name="Sci. Rep.">
        <title>Comparative genomics of chytrid fungi reveal insights into the obligate biotrophic and pathogenic lifestyle of Synchytrium endobioticum.</title>
        <authorList>
            <person name="van de Vossenberg B.T.L.H."/>
            <person name="Warris S."/>
            <person name="Nguyen H.D.T."/>
            <person name="van Gent-Pelzer M.P.E."/>
            <person name="Joly D.L."/>
            <person name="van de Geest H.C."/>
            <person name="Bonants P.J.M."/>
            <person name="Smith D.S."/>
            <person name="Levesque C.A."/>
            <person name="van der Lee T.A.J."/>
        </authorList>
    </citation>
    <scope>NUCLEOTIDE SEQUENCE [LARGE SCALE GENOMIC DNA]</scope>
    <source>
        <strain evidence="9 10">JEL517</strain>
    </source>
</reference>
<dbReference type="PANTHER" id="PTHR42870:SF1">
    <property type="entry name" value="NON-SPECIFIC LIPID-TRANSFER PROTEIN-LIKE 2"/>
    <property type="match status" value="1"/>
</dbReference>
<evidence type="ECO:0000259" key="8">
    <source>
        <dbReference type="Pfam" id="PF22691"/>
    </source>
</evidence>
<evidence type="ECO:0000256" key="5">
    <source>
        <dbReference type="ARBA" id="ARBA00023121"/>
    </source>
</evidence>
<evidence type="ECO:0000259" key="7">
    <source>
        <dbReference type="Pfam" id="PF00108"/>
    </source>
</evidence>
<dbReference type="STRING" id="1806994.A0A507C4F3"/>
<dbReference type="InterPro" id="IPR055140">
    <property type="entry name" value="Thiolase_C_2"/>
</dbReference>
<dbReference type="InterPro" id="IPR020616">
    <property type="entry name" value="Thiolase_N"/>
</dbReference>
<keyword evidence="4" id="KW-0445">Lipid transport</keyword>
<dbReference type="InterPro" id="IPR016039">
    <property type="entry name" value="Thiolase-like"/>
</dbReference>
<dbReference type="Pfam" id="PF22691">
    <property type="entry name" value="Thiolase_C_1"/>
    <property type="match status" value="1"/>
</dbReference>
<keyword evidence="5" id="KW-0446">Lipid-binding</keyword>
<evidence type="ECO:0000256" key="4">
    <source>
        <dbReference type="ARBA" id="ARBA00023055"/>
    </source>
</evidence>
<comment type="caution">
    <text evidence="9">The sequence shown here is derived from an EMBL/GenBank/DDBJ whole genome shotgun (WGS) entry which is preliminary data.</text>
</comment>
<keyword evidence="3" id="KW-0808">Transferase</keyword>
<dbReference type="OrthoDB" id="542135at2759"/>
<evidence type="ECO:0000256" key="3">
    <source>
        <dbReference type="ARBA" id="ARBA00022679"/>
    </source>
</evidence>
<dbReference type="GO" id="GO:0016747">
    <property type="term" value="F:acyltransferase activity, transferring groups other than amino-acyl groups"/>
    <property type="evidence" value="ECO:0007669"/>
    <property type="project" value="InterPro"/>
</dbReference>
<dbReference type="SUPFAM" id="SSF53901">
    <property type="entry name" value="Thiolase-like"/>
    <property type="match status" value="1"/>
</dbReference>
<evidence type="ECO:0000313" key="10">
    <source>
        <dbReference type="Proteomes" id="UP000319731"/>
    </source>
</evidence>
<evidence type="ECO:0000256" key="1">
    <source>
        <dbReference type="ARBA" id="ARBA00012352"/>
    </source>
</evidence>
<keyword evidence="10" id="KW-1185">Reference proteome</keyword>
<proteinExistence type="predicted"/>
<evidence type="ECO:0000313" key="9">
    <source>
        <dbReference type="EMBL" id="TPX34361.1"/>
    </source>
</evidence>
<dbReference type="RefSeq" id="XP_031025125.1">
    <property type="nucleotide sequence ID" value="XM_031168957.1"/>
</dbReference>
<protein>
    <recommendedName>
        <fullName evidence="1">propanoyl-CoA C-acyltransferase</fullName>
        <ecNumber evidence="1">2.3.1.176</ecNumber>
    </recommendedName>
    <alternativeName>
        <fullName evidence="6">Propanoyl-CoA C-acyltransferase</fullName>
    </alternativeName>
</protein>
<dbReference type="PANTHER" id="PTHR42870">
    <property type="entry name" value="ACETYL-COA C-ACETYLTRANSFERASE"/>
    <property type="match status" value="1"/>
</dbReference>
<evidence type="ECO:0000256" key="6">
    <source>
        <dbReference type="ARBA" id="ARBA00032316"/>
    </source>
</evidence>
<keyword evidence="2" id="KW-0813">Transport</keyword>
<dbReference type="NCBIfam" id="NF006102">
    <property type="entry name" value="PRK08256.1"/>
    <property type="match status" value="1"/>
</dbReference>
<dbReference type="InterPro" id="IPR020613">
    <property type="entry name" value="Thiolase_CS"/>
</dbReference>
<feature type="domain" description="Thiolase C-terminal" evidence="8">
    <location>
        <begin position="285"/>
        <end position="407"/>
    </location>
</feature>
<dbReference type="Gene3D" id="3.40.47.10">
    <property type="match status" value="1"/>
</dbReference>
<dbReference type="Pfam" id="PF00108">
    <property type="entry name" value="Thiolase_N"/>
    <property type="match status" value="1"/>
</dbReference>
<gene>
    <name evidence="9" type="ORF">SmJEL517_g03029</name>
</gene>
<dbReference type="GO" id="GO:0006869">
    <property type="term" value="P:lipid transport"/>
    <property type="evidence" value="ECO:0007669"/>
    <property type="project" value="UniProtKB-KW"/>
</dbReference>
<dbReference type="EC" id="2.3.1.176" evidence="1"/>
<dbReference type="Proteomes" id="UP000319731">
    <property type="component" value="Unassembled WGS sequence"/>
</dbReference>